<dbReference type="KEGG" id="amc:MADE_000001023330"/>
<dbReference type="EMBL" id="CP001103">
    <property type="protein sequence ID" value="AGV54129.1"/>
    <property type="molecule type" value="Genomic_DNA"/>
</dbReference>
<gene>
    <name evidence="2" type="ORF">MADE_000001023330</name>
</gene>
<keyword evidence="1" id="KW-0812">Transmembrane</keyword>
<organism evidence="2 3">
    <name type="scientific">Alteromonas mediterranea (strain DSM 17117 / CIP 110805 / LMG 28347 / Deep ecotype)</name>
    <dbReference type="NCBI Taxonomy" id="1774373"/>
    <lineage>
        <taxon>Bacteria</taxon>
        <taxon>Pseudomonadati</taxon>
        <taxon>Pseudomonadota</taxon>
        <taxon>Gammaproteobacteria</taxon>
        <taxon>Alteromonadales</taxon>
        <taxon>Alteromonadaceae</taxon>
        <taxon>Alteromonas/Salinimonas group</taxon>
        <taxon>Alteromonas</taxon>
    </lineage>
</organism>
<dbReference type="Proteomes" id="UP000001870">
    <property type="component" value="Chromosome"/>
</dbReference>
<sequence>MKVEFIMVDIQAVLIWTLLVCGTNLILKRALGVGFWDSFNESDKISEKTATVLHFLFIFLSLISCYFWLI</sequence>
<keyword evidence="1" id="KW-1133">Transmembrane helix</keyword>
<evidence type="ECO:0000313" key="2">
    <source>
        <dbReference type="EMBL" id="AGV54129.1"/>
    </source>
</evidence>
<reference evidence="2 3" key="2">
    <citation type="journal article" date="2015" name="Antonie Van Leeuwenhoek">
        <title>Ecophysiological diversity of a novel member of the genus Alteromonas, and description of Alteromonas mediterranea sp. nov.</title>
        <authorList>
            <person name="Ivanova E.P."/>
            <person name="Lopez-Perez M."/>
            <person name="Zabalos M."/>
            <person name="Nguyen S.H."/>
            <person name="Webb H.K."/>
            <person name="Ryan J."/>
            <person name="Lagutin K."/>
            <person name="Vyssotski M."/>
            <person name="Crawford R.J."/>
            <person name="Rodriguez-Valera F."/>
        </authorList>
    </citation>
    <scope>NUCLEOTIDE SEQUENCE [LARGE SCALE GENOMIC DNA]</scope>
    <source>
        <strain evidence="3">DSM 17117 / CIP 110805 / LMG 28347 / Deep ecotype</strain>
    </source>
</reference>
<reference evidence="2 3" key="1">
    <citation type="journal article" date="2008" name="ISME J.">
        <title>Comparative genomics of two ecotypes of the marine planktonic copiotroph Alteromonas macleodii suggests alternative lifestyles associated with different kinds of particulate organic matter.</title>
        <authorList>
            <person name="Ivars-Martinez E."/>
            <person name="Martin-Cuadrado A.B."/>
            <person name="D'Auria G."/>
            <person name="Mira A."/>
            <person name="Ferriera S."/>
            <person name="Johnson J."/>
            <person name="Friedman R."/>
            <person name="Rodriguez-Valera F."/>
        </authorList>
    </citation>
    <scope>NUCLEOTIDE SEQUENCE [LARGE SCALE GENOMIC DNA]</scope>
    <source>
        <strain evidence="3">DSM 17117 / CIP 110805 / LMG 28347 / Deep ecotype</strain>
    </source>
</reference>
<keyword evidence="3" id="KW-1185">Reference proteome</keyword>
<feature type="transmembrane region" description="Helical" evidence="1">
    <location>
        <begin position="12"/>
        <end position="31"/>
    </location>
</feature>
<proteinExistence type="predicted"/>
<keyword evidence="1" id="KW-0472">Membrane</keyword>
<name>T2DMM2_ALTMD</name>
<protein>
    <submittedName>
        <fullName evidence="2">Uncharacterized protein</fullName>
    </submittedName>
</protein>
<evidence type="ECO:0000256" key="1">
    <source>
        <dbReference type="SAM" id="Phobius"/>
    </source>
</evidence>
<dbReference type="HOGENOM" id="CLU_2748824_0_0_6"/>
<evidence type="ECO:0000313" key="3">
    <source>
        <dbReference type="Proteomes" id="UP000001870"/>
    </source>
</evidence>
<dbReference type="AlphaFoldDB" id="T2DMM2"/>
<accession>T2DMM2</accession>
<feature type="transmembrane region" description="Helical" evidence="1">
    <location>
        <begin position="51"/>
        <end position="69"/>
    </location>
</feature>